<accession>A0A4Z1SX05</accession>
<comment type="caution">
    <text evidence="1">The sequence shown here is derived from an EMBL/GenBank/DDBJ whole genome shotgun (WGS) entry which is preliminary data.</text>
</comment>
<dbReference type="AlphaFoldDB" id="A0A4Z1SX05"/>
<dbReference type="Proteomes" id="UP000315496">
    <property type="component" value="Chromosome 1"/>
</dbReference>
<reference evidence="1 2" key="1">
    <citation type="submission" date="2019-05" db="EMBL/GenBank/DDBJ databases">
        <title>The compact genome of Giardia muris reveals important steps in the evolution of intestinal protozoan parasites.</title>
        <authorList>
            <person name="Xu F."/>
            <person name="Jimenez-Gonzalez A."/>
            <person name="Einarsson E."/>
            <person name="Astvaldsson A."/>
            <person name="Peirasmaki D."/>
            <person name="Eckmann L."/>
            <person name="Andersson J.O."/>
            <person name="Svard S.G."/>
            <person name="Jerlstrom-Hultqvist J."/>
        </authorList>
    </citation>
    <scope>NUCLEOTIDE SEQUENCE [LARGE SCALE GENOMIC DNA]</scope>
    <source>
        <strain evidence="1 2">Roberts-Thomson</strain>
    </source>
</reference>
<proteinExistence type="predicted"/>
<evidence type="ECO:0000313" key="2">
    <source>
        <dbReference type="Proteomes" id="UP000315496"/>
    </source>
</evidence>
<gene>
    <name evidence="1" type="ORF">GMRT_20151</name>
</gene>
<name>A0A4Z1SX05_GIAMU</name>
<protein>
    <submittedName>
        <fullName evidence="1">Uncharacterized protein</fullName>
    </submittedName>
</protein>
<keyword evidence="2" id="KW-1185">Reference proteome</keyword>
<dbReference type="VEuPathDB" id="GiardiaDB:GMRT_20151"/>
<sequence length="126" mass="14532">MTNPANATTMNVASCFTGYISRVISSVSKVKDVVKKTEIGSLRGLLRPIERLERNYRDLLSKYVDTEQRGGDDEVEREKEKEESSELDCDDFECVLQPQYDRVVLYEFFGLRSKSSAVEPAQKRRW</sequence>
<organism evidence="1 2">
    <name type="scientific">Giardia muris</name>
    <dbReference type="NCBI Taxonomy" id="5742"/>
    <lineage>
        <taxon>Eukaryota</taxon>
        <taxon>Metamonada</taxon>
        <taxon>Diplomonadida</taxon>
        <taxon>Hexamitidae</taxon>
        <taxon>Giardiinae</taxon>
        <taxon>Giardia</taxon>
    </lineage>
</organism>
<evidence type="ECO:0000313" key="1">
    <source>
        <dbReference type="EMBL" id="TNJ29375.1"/>
    </source>
</evidence>
<dbReference type="EMBL" id="VDLU01000001">
    <property type="protein sequence ID" value="TNJ29375.1"/>
    <property type="molecule type" value="Genomic_DNA"/>
</dbReference>